<protein>
    <submittedName>
        <fullName evidence="1">Aldose 1-epimerase</fullName>
    </submittedName>
</protein>
<dbReference type="Pfam" id="PF01263">
    <property type="entry name" value="Aldose_epim"/>
    <property type="match status" value="1"/>
</dbReference>
<dbReference type="GO" id="GO:0016853">
    <property type="term" value="F:isomerase activity"/>
    <property type="evidence" value="ECO:0007669"/>
    <property type="project" value="InterPro"/>
</dbReference>
<dbReference type="HOGENOM" id="CLU_1197785_0_0_9"/>
<gene>
    <name evidence="1" type="ordered locus">Apre_1390</name>
</gene>
<dbReference type="GO" id="GO:0005975">
    <property type="term" value="P:carbohydrate metabolic process"/>
    <property type="evidence" value="ECO:0007669"/>
    <property type="project" value="InterPro"/>
</dbReference>
<reference evidence="1 2" key="1">
    <citation type="journal article" date="2009" name="Stand. Genomic Sci.">
        <title>Complete genome sequence of Anaerococcus prevotii type strain (PC1).</title>
        <authorList>
            <person name="Labutti K."/>
            <person name="Pukall R."/>
            <person name="Steenblock K."/>
            <person name="Glavina Del Rio T."/>
            <person name="Tice H."/>
            <person name="Copeland A."/>
            <person name="Cheng J.F."/>
            <person name="Lucas S."/>
            <person name="Chen F."/>
            <person name="Nolan M."/>
            <person name="Bruce D."/>
            <person name="Goodwin L."/>
            <person name="Pitluck S."/>
            <person name="Ivanova N."/>
            <person name="Mavromatis K."/>
            <person name="Ovchinnikova G."/>
            <person name="Pati A."/>
            <person name="Chen A."/>
            <person name="Palaniappan K."/>
            <person name="Land M."/>
            <person name="Hauser L."/>
            <person name="Chang Y.J."/>
            <person name="Jeffries C.D."/>
            <person name="Chain P."/>
            <person name="Saunders E."/>
            <person name="Brettin T."/>
            <person name="Detter J.C."/>
            <person name="Han C."/>
            <person name="Goker M."/>
            <person name="Bristow J."/>
            <person name="Eisen J.A."/>
            <person name="Markowitz V."/>
            <person name="Hugenholtz P."/>
            <person name="Kyrpides N.C."/>
            <person name="Klenk H.P."/>
            <person name="Lapidus A."/>
        </authorList>
    </citation>
    <scope>NUCLEOTIDE SEQUENCE [LARGE SCALE GENOMIC DNA]</scope>
    <source>
        <strain evidence="2">ATCC 9321 / DSM 20548 / JCM 6508 / NCTC 11806 / PC1</strain>
    </source>
</reference>
<dbReference type="OrthoDB" id="9795355at2"/>
<dbReference type="InterPro" id="IPR011013">
    <property type="entry name" value="Gal_mutarotase_sf_dom"/>
</dbReference>
<evidence type="ECO:0000313" key="2">
    <source>
        <dbReference type="Proteomes" id="UP000002294"/>
    </source>
</evidence>
<evidence type="ECO:0000313" key="1">
    <source>
        <dbReference type="EMBL" id="ACV29413.1"/>
    </source>
</evidence>
<dbReference type="eggNOG" id="COG2017">
    <property type="taxonomic scope" value="Bacteria"/>
</dbReference>
<dbReference type="Gene3D" id="2.70.98.10">
    <property type="match status" value="1"/>
</dbReference>
<dbReference type="InterPro" id="IPR014718">
    <property type="entry name" value="GH-type_carb-bd"/>
</dbReference>
<dbReference type="PANTHER" id="PTHR11122">
    <property type="entry name" value="APOSPORY-ASSOCIATED PROTEIN C-RELATED"/>
    <property type="match status" value="1"/>
</dbReference>
<dbReference type="SUPFAM" id="SSF74650">
    <property type="entry name" value="Galactose mutarotase-like"/>
    <property type="match status" value="1"/>
</dbReference>
<sequence length="235" mass="27121">MKIINNKNLRAHINEEGAYVESFTFKDKDVFFDKKSLPLGDSYKIRGGMHVCAPNFSDDKLLNELPSHGFGRDKKWEVKDYGKDYLKLGLKGLGSYDKVYFEISYKLLEDGLRTKLTIENKGEKSLPLAPAFHPYFATSFEDLSLREYKIEKKDLPDSIFIEASSMEFAKADMKVEIKGSKNVGTFTLWSDFLDDYICIEPTYNGKSFLDDKLEPFYLEEGKTFVQEFDILIKDI</sequence>
<dbReference type="GO" id="GO:0030246">
    <property type="term" value="F:carbohydrate binding"/>
    <property type="evidence" value="ECO:0007669"/>
    <property type="project" value="InterPro"/>
</dbReference>
<dbReference type="KEGG" id="apr:Apre_1390"/>
<dbReference type="STRING" id="525919.Apre_1390"/>
<dbReference type="RefSeq" id="WP_015778311.1">
    <property type="nucleotide sequence ID" value="NC_013171.1"/>
</dbReference>
<dbReference type="InterPro" id="IPR008183">
    <property type="entry name" value="Aldose_1/G6P_1-epimerase"/>
</dbReference>
<dbReference type="PANTHER" id="PTHR11122:SF13">
    <property type="entry name" value="GLUCOSE-6-PHOSPHATE 1-EPIMERASE"/>
    <property type="match status" value="1"/>
</dbReference>
<dbReference type="Proteomes" id="UP000002294">
    <property type="component" value="Chromosome"/>
</dbReference>
<dbReference type="AlphaFoldDB" id="C7RE00"/>
<keyword evidence="2" id="KW-1185">Reference proteome</keyword>
<organism evidence="1 2">
    <name type="scientific">Anaerococcus prevotii (strain ATCC 9321 / DSM 20548 / JCM 6508 / NCTC 11806 / PC1)</name>
    <name type="common">Peptostreptococcus prevotii</name>
    <name type="synonym">Peptococcus prevotii</name>
    <dbReference type="NCBI Taxonomy" id="525919"/>
    <lineage>
        <taxon>Bacteria</taxon>
        <taxon>Bacillati</taxon>
        <taxon>Bacillota</taxon>
        <taxon>Tissierellia</taxon>
        <taxon>Tissierellales</taxon>
        <taxon>Peptoniphilaceae</taxon>
        <taxon>Anaerococcus</taxon>
    </lineage>
</organism>
<name>C7RE00_ANAPD</name>
<dbReference type="EMBL" id="CP001708">
    <property type="protein sequence ID" value="ACV29413.1"/>
    <property type="molecule type" value="Genomic_DNA"/>
</dbReference>
<proteinExistence type="predicted"/>
<accession>C7RE00</accession>